<evidence type="ECO:0000256" key="1">
    <source>
        <dbReference type="SAM" id="MobiDB-lite"/>
    </source>
</evidence>
<proteinExistence type="predicted"/>
<dbReference type="AlphaFoldDB" id="A7ILF1"/>
<dbReference type="EMBL" id="CP000781">
    <property type="protein sequence ID" value="ABS68844.1"/>
    <property type="molecule type" value="Genomic_DNA"/>
</dbReference>
<dbReference type="KEGG" id="xau:Xaut_3616"/>
<gene>
    <name evidence="2" type="ordered locus">Xaut_3616</name>
</gene>
<dbReference type="eggNOG" id="ENOG502ZJQ2">
    <property type="taxonomic scope" value="Bacteria"/>
</dbReference>
<keyword evidence="3" id="KW-1185">Reference proteome</keyword>
<reference evidence="2 3" key="1">
    <citation type="submission" date="2007-07" db="EMBL/GenBank/DDBJ databases">
        <title>Complete sequence of chromosome of Xanthobacter autotrophicus Py2.</title>
        <authorList>
            <consortium name="US DOE Joint Genome Institute"/>
            <person name="Copeland A."/>
            <person name="Lucas S."/>
            <person name="Lapidus A."/>
            <person name="Barry K."/>
            <person name="Glavina del Rio T."/>
            <person name="Hammon N."/>
            <person name="Israni S."/>
            <person name="Dalin E."/>
            <person name="Tice H."/>
            <person name="Pitluck S."/>
            <person name="Sims D."/>
            <person name="Brettin T."/>
            <person name="Bruce D."/>
            <person name="Detter J.C."/>
            <person name="Han C."/>
            <person name="Tapia R."/>
            <person name="Brainard J."/>
            <person name="Schmutz J."/>
            <person name="Larimer F."/>
            <person name="Land M."/>
            <person name="Hauser L."/>
            <person name="Kyrpides N."/>
            <person name="Kim E."/>
            <person name="Ensigns S.A."/>
            <person name="Richardson P."/>
        </authorList>
    </citation>
    <scope>NUCLEOTIDE SEQUENCE [LARGE SCALE GENOMIC DNA]</scope>
    <source>
        <strain evidence="3">ATCC BAA-1158 / Py2</strain>
    </source>
</reference>
<name>A7ILF1_XANP2</name>
<evidence type="ECO:0000313" key="2">
    <source>
        <dbReference type="EMBL" id="ABS68844.1"/>
    </source>
</evidence>
<dbReference type="Proteomes" id="UP000002417">
    <property type="component" value="Chromosome"/>
</dbReference>
<dbReference type="HOGENOM" id="CLU_2025831_0_0_5"/>
<sequence>MAGKSPTRAGKSPAPNPGAKVMSSVAEARSLIIQIAGPISLGERVKTVLAFVAERAGLPERRIRGIWHREAKAVLADELEALKRAAELRHREEAIHARNLETRARLACRGAAAAGRVEGPDF</sequence>
<protein>
    <submittedName>
        <fullName evidence="2">Uncharacterized protein</fullName>
    </submittedName>
</protein>
<accession>A7ILF1</accession>
<feature type="region of interest" description="Disordered" evidence="1">
    <location>
        <begin position="1"/>
        <end position="21"/>
    </location>
</feature>
<organism evidence="2 3">
    <name type="scientific">Xanthobacter autotrophicus (strain ATCC BAA-1158 / Py2)</name>
    <dbReference type="NCBI Taxonomy" id="78245"/>
    <lineage>
        <taxon>Bacteria</taxon>
        <taxon>Pseudomonadati</taxon>
        <taxon>Pseudomonadota</taxon>
        <taxon>Alphaproteobacteria</taxon>
        <taxon>Hyphomicrobiales</taxon>
        <taxon>Xanthobacteraceae</taxon>
        <taxon>Xanthobacter</taxon>
    </lineage>
</organism>
<evidence type="ECO:0000313" key="3">
    <source>
        <dbReference type="Proteomes" id="UP000002417"/>
    </source>
</evidence>